<dbReference type="InterPro" id="IPR003594">
    <property type="entry name" value="HATPase_dom"/>
</dbReference>
<keyword evidence="2" id="KW-0143">Chaperone</keyword>
<dbReference type="InterPro" id="IPR056471">
    <property type="entry name" value="HD-CE"/>
</dbReference>
<evidence type="ECO:0000256" key="1">
    <source>
        <dbReference type="ARBA" id="ARBA00008239"/>
    </source>
</evidence>
<dbReference type="GO" id="GO:0005524">
    <property type="term" value="F:ATP binding"/>
    <property type="evidence" value="ECO:0007669"/>
    <property type="project" value="UniProtKB-KW"/>
</dbReference>
<dbReference type="SMART" id="SM00387">
    <property type="entry name" value="HATPase_c"/>
    <property type="match status" value="1"/>
</dbReference>
<dbReference type="EMBL" id="JAGSPC010000002">
    <property type="protein sequence ID" value="MBV7260098.1"/>
    <property type="molecule type" value="Genomic_DNA"/>
</dbReference>
<protein>
    <submittedName>
        <fullName evidence="4">ATP-binding protein</fullName>
    </submittedName>
</protein>
<dbReference type="RefSeq" id="WP_218405480.1">
    <property type="nucleotide sequence ID" value="NZ_JAGSPC010000002.1"/>
</dbReference>
<evidence type="ECO:0000313" key="5">
    <source>
        <dbReference type="Proteomes" id="UP001138681"/>
    </source>
</evidence>
<dbReference type="PANTHER" id="PTHR11528">
    <property type="entry name" value="HEAT SHOCK PROTEIN 90 FAMILY MEMBER"/>
    <property type="match status" value="1"/>
</dbReference>
<dbReference type="Proteomes" id="UP001138681">
    <property type="component" value="Unassembled WGS sequence"/>
</dbReference>
<dbReference type="Pfam" id="PF24391">
    <property type="entry name" value="HD-CE"/>
    <property type="match status" value="1"/>
</dbReference>
<dbReference type="AlphaFoldDB" id="A0A9X1F5Z5"/>
<comment type="similarity">
    <text evidence="1">Belongs to the heat shock protein 90 family.</text>
</comment>
<feature type="domain" description="Histidine kinase/HSP90-like ATPase" evidence="3">
    <location>
        <begin position="377"/>
        <end position="541"/>
    </location>
</feature>
<reference evidence="4" key="1">
    <citation type="submission" date="2021-04" db="EMBL/GenBank/DDBJ databases">
        <authorList>
            <person name="Pira H."/>
            <person name="Risdian C."/>
            <person name="Wink J."/>
        </authorList>
    </citation>
    <scope>NUCLEOTIDE SEQUENCE</scope>
    <source>
        <strain evidence="4">WH158</strain>
    </source>
</reference>
<name>A0A9X1F5Z5_9SPHN</name>
<evidence type="ECO:0000259" key="3">
    <source>
        <dbReference type="SMART" id="SM00387"/>
    </source>
</evidence>
<sequence>MREFENLALWKNSLGKHVIDESEKKALDDLRTNLDTFRKRAATLTEGIRAQFPQLTVHDVTHLDALWETADLIAGSKYDLNPAEAFVFGGAVLLHDAAHCFEAYEGGQTGVRETTQWKDEFAVARQRMPTHRLGDVEKEADFAAIRVLHAHAAERLAIASWKDGDGDPLFLIESFALRKAYGEIIGTIAASHHWSIERVASLPQQLNSPPDLPASWRVNPMKIACLLRCADAAHIDERRAPDFLRALFRRSGVSADHWTAQNYLNRADVDQLSDGKDVLLITSNQSFEKSEASAWWVAFDALQLIDREIRSANQLLRNSSNQTSNLEFAIKSVKGAEAPELASNYIKTRGWTPCAAKLHVSNVQGLVRELGGEKLYGAGQPLAVVLRELLQNARDAIAARQFTESGVRGKITVRVLKSDGTKTVVQVEDNGVGMSKRVLTGPFLDFGTSFWTSDLVKDEWPGLRSSKQEMVGQFGIGFYSVFMVASAVTVTSKRYDRGLVDATSLEFPNGVTLRPTLSNSRSAQFSSQVSTLVCLELEQQDLLDKAMEIPSGVLNVAKSNLQLKQYIAIIAAGLDTDVYLQEGDSTPLLAHKAIHRDMLKDEIELWARNLFDWKSEELVATQSVLNELYGRLRCLFDRGGRLKGIAALVTNFESTGHGIQTVGGLAQTVTPNGQKSFLGFMDTRPASAKREPDQNSLYDTIDIEAWLTCQIKLLSDAGIQPLDWAKACYSIASLGGDPLPKLHVLFWIGAEARVVDAQQLLELLKTRGIAIYGSTLGDVADTHHKNRSFRGMPTFVALNNGRFNSLAMEEGQPTDNSSMLSCLYRLASAQGICIVREVLKGAADGMFGKVDVHIFTIAD</sequence>
<evidence type="ECO:0000313" key="4">
    <source>
        <dbReference type="EMBL" id="MBV7260098.1"/>
    </source>
</evidence>
<dbReference type="Pfam" id="PF13589">
    <property type="entry name" value="HATPase_c_3"/>
    <property type="match status" value="1"/>
</dbReference>
<proteinExistence type="inferred from homology"/>
<keyword evidence="5" id="KW-1185">Reference proteome</keyword>
<accession>A0A9X1F5Z5</accession>
<dbReference type="GO" id="GO:0016887">
    <property type="term" value="F:ATP hydrolysis activity"/>
    <property type="evidence" value="ECO:0007669"/>
    <property type="project" value="InterPro"/>
</dbReference>
<dbReference type="GO" id="GO:0051082">
    <property type="term" value="F:unfolded protein binding"/>
    <property type="evidence" value="ECO:0007669"/>
    <property type="project" value="InterPro"/>
</dbReference>
<keyword evidence="4" id="KW-0067">ATP-binding</keyword>
<comment type="caution">
    <text evidence="4">The sequence shown here is derived from an EMBL/GenBank/DDBJ whole genome shotgun (WGS) entry which is preliminary data.</text>
</comment>
<gene>
    <name evidence="4" type="ORF">KCG46_11015</name>
</gene>
<organism evidence="4 5">
    <name type="scientific">Erythrobacter crassostreae</name>
    <dbReference type="NCBI Taxonomy" id="2828328"/>
    <lineage>
        <taxon>Bacteria</taxon>
        <taxon>Pseudomonadati</taxon>
        <taxon>Pseudomonadota</taxon>
        <taxon>Alphaproteobacteria</taxon>
        <taxon>Sphingomonadales</taxon>
        <taxon>Erythrobacteraceae</taxon>
        <taxon>Erythrobacter/Porphyrobacter group</taxon>
        <taxon>Erythrobacter</taxon>
    </lineage>
</organism>
<dbReference type="InterPro" id="IPR001404">
    <property type="entry name" value="Hsp90_fam"/>
</dbReference>
<evidence type="ECO:0000256" key="2">
    <source>
        <dbReference type="ARBA" id="ARBA00023186"/>
    </source>
</evidence>
<dbReference type="GO" id="GO:0140662">
    <property type="term" value="F:ATP-dependent protein folding chaperone"/>
    <property type="evidence" value="ECO:0007669"/>
    <property type="project" value="InterPro"/>
</dbReference>
<keyword evidence="4" id="KW-0547">Nucleotide-binding</keyword>